<evidence type="ECO:0000313" key="2">
    <source>
        <dbReference type="EMBL" id="MBP2113512.1"/>
    </source>
</evidence>
<gene>
    <name evidence="2" type="ORF">J2Z70_003673</name>
</gene>
<proteinExistence type="predicted"/>
<accession>A0ABS4NTY6</accession>
<dbReference type="EMBL" id="JAGGLV010000012">
    <property type="protein sequence ID" value="MBP2113512.1"/>
    <property type="molecule type" value="Genomic_DNA"/>
</dbReference>
<name>A0ABS4NTY6_9BACL</name>
<keyword evidence="1" id="KW-0175">Coiled coil</keyword>
<comment type="caution">
    <text evidence="2">The sequence shown here is derived from an EMBL/GenBank/DDBJ whole genome shotgun (WGS) entry which is preliminary data.</text>
</comment>
<reference evidence="2 3" key="1">
    <citation type="submission" date="2021-03" db="EMBL/GenBank/DDBJ databases">
        <title>Genomic Encyclopedia of Type Strains, Phase IV (KMG-IV): sequencing the most valuable type-strain genomes for metagenomic binning, comparative biology and taxonomic classification.</title>
        <authorList>
            <person name="Goeker M."/>
        </authorList>
    </citation>
    <scope>NUCLEOTIDE SEQUENCE [LARGE SCALE GENOMIC DNA]</scope>
    <source>
        <strain evidence="2 3">DSM 101953</strain>
    </source>
</reference>
<sequence length="274" mass="29793">MFKFMGFTNWRGMEVVTPFSGRAVRRLFVLVILLSLCTSPMSGVSADSGWDAALDEIHNLYTDYTGLQASLKSDLQRNQELRKQNNAALAAVNKQLQATNAAQLTKLKAAAEAVQKKHAPLLDQYTALSKQITAARKVSNLKSATVLELKRNKLKAAATAARAEVKKATSALAEAKALTAAKNKPAKDALAPITLLKKQIAAQNKLFSAAQSERTEADKRYKAAVQAGDATQAAAAMKLSYNRMEEIRTMTGQLYGWEQQISTALRAAELKLPK</sequence>
<feature type="coiled-coil region" evidence="1">
    <location>
        <begin position="151"/>
        <end position="178"/>
    </location>
</feature>
<protein>
    <submittedName>
        <fullName evidence="2">Colicin import membrane protein</fullName>
    </submittedName>
</protein>
<dbReference type="Proteomes" id="UP000773462">
    <property type="component" value="Unassembled WGS sequence"/>
</dbReference>
<keyword evidence="3" id="KW-1185">Reference proteome</keyword>
<dbReference type="RefSeq" id="WP_209875592.1">
    <property type="nucleotide sequence ID" value="NZ_JAGGLV010000012.1"/>
</dbReference>
<organism evidence="2 3">
    <name type="scientific">Paenibacillus silagei</name>
    <dbReference type="NCBI Taxonomy" id="1670801"/>
    <lineage>
        <taxon>Bacteria</taxon>
        <taxon>Bacillati</taxon>
        <taxon>Bacillota</taxon>
        <taxon>Bacilli</taxon>
        <taxon>Bacillales</taxon>
        <taxon>Paenibacillaceae</taxon>
        <taxon>Paenibacillus</taxon>
    </lineage>
</organism>
<evidence type="ECO:0000313" key="3">
    <source>
        <dbReference type="Proteomes" id="UP000773462"/>
    </source>
</evidence>
<evidence type="ECO:0000256" key="1">
    <source>
        <dbReference type="SAM" id="Coils"/>
    </source>
</evidence>